<dbReference type="PROSITE" id="PS00678">
    <property type="entry name" value="WD_REPEATS_1"/>
    <property type="match status" value="1"/>
</dbReference>
<dbReference type="SMART" id="SM00320">
    <property type="entry name" value="WD40"/>
    <property type="match status" value="3"/>
</dbReference>
<sequence length="307" mass="32329">MRIIQSDNPRPLDLLAVGPGGLVAASTFVFDAPGDVEVWDAGTGTRQCIHHIPDRETECIAFTSDGRFLFVGATAGITVIDLHSGGKTAVSRFAGSSPDFVLSADGTRLVVVNQNNNAVECFAIGAGAHFSLVWSGQSDWREHYAPALNRDGTRAALVADTVYGGPGGRPSQHIQFYDAQGKFSGVIPLDPTDPKAGFVFTADGMKLLVPTGSRTVQMFDATTGAAVGELVHPGRPYVTGIAVHPCGIVACARTNGTVTFWDAEKREQIRTFDWKAGKLVSVAFAPDGALAAAGTEDGKVVVWDVDV</sequence>
<organism evidence="4 5">
    <name type="scientific">Gemmata massiliana</name>
    <dbReference type="NCBI Taxonomy" id="1210884"/>
    <lineage>
        <taxon>Bacteria</taxon>
        <taxon>Pseudomonadati</taxon>
        <taxon>Planctomycetota</taxon>
        <taxon>Planctomycetia</taxon>
        <taxon>Gemmatales</taxon>
        <taxon>Gemmataceae</taxon>
        <taxon>Gemmata</taxon>
    </lineage>
</organism>
<dbReference type="Pfam" id="PF00400">
    <property type="entry name" value="WD40"/>
    <property type="match status" value="1"/>
</dbReference>
<name>A0A6P2DK99_9BACT</name>
<dbReference type="Proteomes" id="UP000464178">
    <property type="component" value="Chromosome"/>
</dbReference>
<keyword evidence="1 3" id="KW-0853">WD repeat</keyword>
<dbReference type="SUPFAM" id="SSF69322">
    <property type="entry name" value="Tricorn protease domain 2"/>
    <property type="match status" value="1"/>
</dbReference>
<dbReference type="PROSITE" id="PS50294">
    <property type="entry name" value="WD_REPEATS_REGION"/>
    <property type="match status" value="1"/>
</dbReference>
<feature type="repeat" description="WD" evidence="3">
    <location>
        <begin position="272"/>
        <end position="307"/>
    </location>
</feature>
<dbReference type="PANTHER" id="PTHR19879">
    <property type="entry name" value="TRANSCRIPTION INITIATION FACTOR TFIID"/>
    <property type="match status" value="1"/>
</dbReference>
<dbReference type="InterPro" id="IPR001680">
    <property type="entry name" value="WD40_rpt"/>
</dbReference>
<dbReference type="PROSITE" id="PS50082">
    <property type="entry name" value="WD_REPEATS_2"/>
    <property type="match status" value="1"/>
</dbReference>
<evidence type="ECO:0000256" key="2">
    <source>
        <dbReference type="ARBA" id="ARBA00022737"/>
    </source>
</evidence>
<evidence type="ECO:0000256" key="1">
    <source>
        <dbReference type="ARBA" id="ARBA00022574"/>
    </source>
</evidence>
<proteinExistence type="predicted"/>
<evidence type="ECO:0000313" key="5">
    <source>
        <dbReference type="Proteomes" id="UP000464178"/>
    </source>
</evidence>
<protein>
    <submittedName>
        <fullName evidence="4">Uncharacterized protein</fullName>
    </submittedName>
</protein>
<dbReference type="AlphaFoldDB" id="A0A6P2DK99"/>
<keyword evidence="5" id="KW-1185">Reference proteome</keyword>
<dbReference type="EMBL" id="LR593886">
    <property type="protein sequence ID" value="VTS02754.1"/>
    <property type="molecule type" value="Genomic_DNA"/>
</dbReference>
<dbReference type="KEGG" id="gms:SOIL9_74110"/>
<accession>A0A6P2DK99</accession>
<evidence type="ECO:0000313" key="4">
    <source>
        <dbReference type="EMBL" id="VTS02754.1"/>
    </source>
</evidence>
<keyword evidence="2" id="KW-0677">Repeat</keyword>
<gene>
    <name evidence="4" type="ORF">SOIL9_74110</name>
</gene>
<evidence type="ECO:0000256" key="3">
    <source>
        <dbReference type="PROSITE-ProRule" id="PRU00221"/>
    </source>
</evidence>
<dbReference type="PANTHER" id="PTHR19879:SF9">
    <property type="entry name" value="TRANSCRIPTION INITIATION FACTOR TFIID SUBUNIT 5"/>
    <property type="match status" value="1"/>
</dbReference>
<dbReference type="InterPro" id="IPR015943">
    <property type="entry name" value="WD40/YVTN_repeat-like_dom_sf"/>
</dbReference>
<reference evidence="4 5" key="1">
    <citation type="submission" date="2019-05" db="EMBL/GenBank/DDBJ databases">
        <authorList>
            <consortium name="Science for Life Laboratories"/>
        </authorList>
    </citation>
    <scope>NUCLEOTIDE SEQUENCE [LARGE SCALE GENOMIC DNA]</scope>
    <source>
        <strain evidence="4">Soil9</strain>
    </source>
</reference>
<dbReference type="InterPro" id="IPR019775">
    <property type="entry name" value="WD40_repeat_CS"/>
</dbReference>
<dbReference type="Gene3D" id="2.130.10.10">
    <property type="entry name" value="YVTN repeat-like/Quinoprotein amine dehydrogenase"/>
    <property type="match status" value="2"/>
</dbReference>